<dbReference type="GO" id="GO:0031145">
    <property type="term" value="P:anaphase-promoting complex-dependent catabolic process"/>
    <property type="evidence" value="ECO:0007669"/>
    <property type="project" value="TreeGrafter"/>
</dbReference>
<dbReference type="Proteomes" id="UP000030694">
    <property type="component" value="Unassembled WGS sequence"/>
</dbReference>
<name>A0A024XBU8_PLAFC</name>
<dbReference type="EMBL" id="KI927506">
    <property type="protein sequence ID" value="ETW62271.1"/>
    <property type="molecule type" value="Genomic_DNA"/>
</dbReference>
<dbReference type="GO" id="GO:0070979">
    <property type="term" value="P:protein K11-linked ubiquitination"/>
    <property type="evidence" value="ECO:0007669"/>
    <property type="project" value="TreeGrafter"/>
</dbReference>
<evidence type="ECO:0000256" key="1">
    <source>
        <dbReference type="ARBA" id="ARBA00022618"/>
    </source>
</evidence>
<evidence type="ECO:0000313" key="5">
    <source>
        <dbReference type="Proteomes" id="UP000030694"/>
    </source>
</evidence>
<proteinExistence type="predicted"/>
<keyword evidence="2" id="KW-0498">Mitosis</keyword>
<dbReference type="AlphaFoldDB" id="A0A024XBU8"/>
<dbReference type="GO" id="GO:0051301">
    <property type="term" value="P:cell division"/>
    <property type="evidence" value="ECO:0007669"/>
    <property type="project" value="UniProtKB-KW"/>
</dbReference>
<protein>
    <submittedName>
        <fullName evidence="4">Uncharacterized protein</fullName>
    </submittedName>
</protein>
<evidence type="ECO:0000313" key="4">
    <source>
        <dbReference type="EMBL" id="ETW62271.1"/>
    </source>
</evidence>
<accession>A0A024XBU8</accession>
<reference evidence="4 5" key="2">
    <citation type="submission" date="2013-02" db="EMBL/GenBank/DDBJ databases">
        <title>The Genome Sequence of Plasmodium falciparum CAMP/Malaysia.</title>
        <authorList>
            <consortium name="The Broad Institute Genome Sequencing Platform"/>
            <consortium name="The Broad Institute Genome Sequencing Center for Infectious Disease"/>
            <person name="Neafsey D."/>
            <person name="Cheeseman I."/>
            <person name="Volkman S."/>
            <person name="Adams J."/>
            <person name="Walker B."/>
            <person name="Young S.K."/>
            <person name="Zeng Q."/>
            <person name="Gargeya S."/>
            <person name="Fitzgerald M."/>
            <person name="Haas B."/>
            <person name="Abouelleil A."/>
            <person name="Alvarado L."/>
            <person name="Arachchi H.M."/>
            <person name="Berlin A.M."/>
            <person name="Chapman S.B."/>
            <person name="Dewar J."/>
            <person name="Goldberg J."/>
            <person name="Griggs A."/>
            <person name="Gujja S."/>
            <person name="Hansen M."/>
            <person name="Howarth C."/>
            <person name="Imamovic A."/>
            <person name="Larimer J."/>
            <person name="McCowan C."/>
            <person name="Murphy C."/>
            <person name="Neiman D."/>
            <person name="Pearson M."/>
            <person name="Priest M."/>
            <person name="Roberts A."/>
            <person name="Saif S."/>
            <person name="Shea T."/>
            <person name="Sisk P."/>
            <person name="Sykes S."/>
            <person name="Wortman J."/>
            <person name="Nusbaum C."/>
            <person name="Birren B."/>
        </authorList>
    </citation>
    <scope>NUCLEOTIDE SEQUENCE [LARGE SCALE GENOMIC DNA]</scope>
    <source>
        <strain evidence="4 5">CAMP/Malaysia</strain>
    </source>
</reference>
<dbReference type="GO" id="GO:0007091">
    <property type="term" value="P:metaphase/anaphase transition of mitotic cell cycle"/>
    <property type="evidence" value="ECO:0007669"/>
    <property type="project" value="TreeGrafter"/>
</dbReference>
<evidence type="ECO:0000256" key="2">
    <source>
        <dbReference type="ARBA" id="ARBA00022776"/>
    </source>
</evidence>
<dbReference type="OMA" id="NHICTKK"/>
<reference evidence="4 5" key="1">
    <citation type="submission" date="2013-02" db="EMBL/GenBank/DDBJ databases">
        <title>The Genome Annotation of Plasmodium falciparum CAMP/Malaysia.</title>
        <authorList>
            <consortium name="The Broad Institute Genome Sequencing Platform"/>
            <consortium name="The Broad Institute Genome Sequencing Center for Infectious Disease"/>
            <person name="Neafsey D."/>
            <person name="Hoffman S."/>
            <person name="Volkman S."/>
            <person name="Rosenthal P."/>
            <person name="Walker B."/>
            <person name="Young S.K."/>
            <person name="Zeng Q."/>
            <person name="Gargeya S."/>
            <person name="Fitzgerald M."/>
            <person name="Haas B."/>
            <person name="Abouelleil A."/>
            <person name="Allen A.W."/>
            <person name="Alvarado L."/>
            <person name="Arachchi H.M."/>
            <person name="Berlin A.M."/>
            <person name="Chapman S.B."/>
            <person name="Gainer-Dewar J."/>
            <person name="Goldberg J."/>
            <person name="Griggs A."/>
            <person name="Gujja S."/>
            <person name="Hansen M."/>
            <person name="Howarth C."/>
            <person name="Imamovic A."/>
            <person name="Ireland A."/>
            <person name="Larimer J."/>
            <person name="McCowan C."/>
            <person name="Murphy C."/>
            <person name="Pearson M."/>
            <person name="Poon T.W."/>
            <person name="Priest M."/>
            <person name="Roberts A."/>
            <person name="Saif S."/>
            <person name="Shea T."/>
            <person name="Sisk P."/>
            <person name="Sykes S."/>
            <person name="Wortman J."/>
            <person name="Nusbaum C."/>
            <person name="Birren B."/>
        </authorList>
    </citation>
    <scope>NUCLEOTIDE SEQUENCE [LARGE SCALE GENOMIC DNA]</scope>
    <source>
        <strain evidence="4 5">CAMP/Malaysia</strain>
    </source>
</reference>
<evidence type="ECO:0000256" key="3">
    <source>
        <dbReference type="ARBA" id="ARBA00023306"/>
    </source>
</evidence>
<gene>
    <name evidence="4" type="ORF">PFMC_01843</name>
</gene>
<sequence>MVYAVILKDQVDDHFLKRRKHSNHKRVRNNTNTYHQNNSWAYIPPNDDIEKKKIIKNEKREKPEKKKKERKKETANILGTNNKYSILNYFDLKKKDKKIENKKDDLINNDCKNKETNIFKDSFYHIKNDVNKSKDSIEKYNKVVLKYIKIITKGLINENIIKEKILKLLILLKHEDIYLKKFSKKIFSFEMKRKYGKDYGLMKKGEKKKRGNHNINIKEKIYINNIYNNIYNNICNNNNNNNYCYNYITTITKYYINNIKNNIYEYKVTYCKKNNLLLFQYYDGQQKAFKISQNSFYYLLSNDNQLFCHMPLHKHIKDKYDVQEKEYIQQDMLYQHTKSCTHIINDHLGNHICTKKKKKSNINNDNYYYNDIKNKYIYTLENDIHQDHIKVNVIHIQNKTENIQFVLPYKPIRMFYSNNFLFFVNIINKSKDLQYFTYSIYNNNHKNQIRIVYVSAIHPLLHDIIVDKNNFSLFKKCKYFYEEEKLFIWTDMSLPKEKNKIKNKIKKKQKKNSNTINQIPNINIIHINTNVNICIAYENTTETYLFFHISFDIIKYNNQYLKTYLKKEENMNYFITFQHFLSIEANNFVYKETKQKNHLLLHNINFNTETYTPQIILTCGGNKTIQNKIKLCLYDNNNNLLFLIPIYHKYVKDKIKIIKNVLNFSAISMCNNMNDFHYFPYNLCVPINNKINTTQLNLHFKNLKPEQTVVNVSTSNERHIYFSNILKKKMDILKTKEHTYNQEYTSSSNDNKKKKKKKIKGNHRKIIIFSFLQMRRII</sequence>
<dbReference type="PANTHER" id="PTHR12827:SF3">
    <property type="entry name" value="ANAPHASE-PROMOTING COMPLEX SUBUNIT 1"/>
    <property type="match status" value="1"/>
</dbReference>
<dbReference type="GO" id="GO:0005680">
    <property type="term" value="C:anaphase-promoting complex"/>
    <property type="evidence" value="ECO:0007669"/>
    <property type="project" value="InterPro"/>
</dbReference>
<organism evidence="4 5">
    <name type="scientific">Plasmodium falciparum (isolate Camp / Malaysia)</name>
    <dbReference type="NCBI Taxonomy" id="5835"/>
    <lineage>
        <taxon>Eukaryota</taxon>
        <taxon>Sar</taxon>
        <taxon>Alveolata</taxon>
        <taxon>Apicomplexa</taxon>
        <taxon>Aconoidasida</taxon>
        <taxon>Haemosporida</taxon>
        <taxon>Plasmodiidae</taxon>
        <taxon>Plasmodium</taxon>
        <taxon>Plasmodium (Laverania)</taxon>
    </lineage>
</organism>
<keyword evidence="3" id="KW-0131">Cell cycle</keyword>
<keyword evidence="1" id="KW-0132">Cell division</keyword>
<dbReference type="GO" id="GO:0060090">
    <property type="term" value="F:molecular adaptor activity"/>
    <property type="evidence" value="ECO:0007669"/>
    <property type="project" value="TreeGrafter"/>
</dbReference>
<dbReference type="PANTHER" id="PTHR12827">
    <property type="entry name" value="MEIOTIC CHECKPOINT REGULATOR TSG24 FAMILY MEMBER"/>
    <property type="match status" value="1"/>
</dbReference>
<dbReference type="InterPro" id="IPR024990">
    <property type="entry name" value="Apc1"/>
</dbReference>